<dbReference type="InterPro" id="IPR035979">
    <property type="entry name" value="RBD_domain_sf"/>
</dbReference>
<dbReference type="PROSITE" id="PS50199">
    <property type="entry name" value="ZF_RANBP2_2"/>
    <property type="match status" value="1"/>
</dbReference>
<dbReference type="Gene3D" id="4.10.1060.10">
    <property type="entry name" value="Zinc finger, RanBP2-type"/>
    <property type="match status" value="1"/>
</dbReference>
<feature type="compositionally biased region" description="Basic and acidic residues" evidence="10">
    <location>
        <begin position="206"/>
        <end position="240"/>
    </location>
</feature>
<dbReference type="SMART" id="SM00360">
    <property type="entry name" value="RRM"/>
    <property type="match status" value="2"/>
</dbReference>
<sequence>MAEMADSGRQRTEQAAGHVGLEVEDAQGIRTGALVVSAPNGYGVINEPDFRSGGSYNGRRSVDEGFPRDSYGRGAFCQDTHDRNMYAPPPSVGGMWSQPRRNHDEECATARDHRRHDADYRNDGEHHEFDSYRGVDRLRDNYHATDNYYESGSYRDFGVDRSKRIGSRERAEFHGEFEDRYRSSHQSREDSYERDHEYGRYGYDSDYERGRRDSSWRRRDSCESEREISGLSREREESPYMRHSRSRSHGRDDRSRSRSRSRSPRARSHGRNQRDGLYDDNRFDRRREYDWDDRRHGDSVVPSATVVVKGLSLKTNDDDLYQILAQWGPLRSVRVIKERNSGMSRGFAFIDFPTVEAARRMMKATGENGLEIDGRNVFFQYSSKPTGGMVGPSLGQENFTRPTYGHRTAAAPCDWICTICGCMNFARRTSCFQCNEPRTEDALPADATGSTPHFGRRGSELGPTHVLVVRGLDENADEEMLRYEFAKHAPIKDIRLVRDKFTHVSRGFAFVHFHSVEDATKALEATNGITLEKNGQVLRVAYAKSTHGPASGGSQSNSLAAAAIEAASFAQQYDAIGWAPKEYNPDDKQNSNSESQKDGGTTQSGFVWDEKSGYYYDSASGFYYDGTTGLYYDSNSGVWYSYDQQTQQYVPCNDQNNTKAAGEAASENTKASDSNSGKKVVISAPAATIKQSEKTSLPDAVQAAANAALAAEKREKEKAKEIKLASKSSLIANKKKMNNVLAMWKQRNQEGQAARVVLDDKEPSSSDDKFNHSHSGTGFSLKSKPNSDFENAMDNSLGQGIASTQMLDSDVKPRPVSNSLGTTVMGVIRGSARGVIKSDTTFHALTDASSTDSRTTITTRASGLMTSPEALVTPSPFKTDVSALVSNTSSGVSGSGKRRFSEAPGQSQYRDRAAERRNLYGSSLGTDTVGFDSTGDYPSRKGSSEIGSMPFPPGVGERSSGEIGNSENYEVITADRTIDESNVGNRILRNMGWQEGLGLGKDGSGIKEPVQAKSVDVRAGLGSQQRKADPSLEAQAGDSYKTIIQKKAMARFKEMS</sequence>
<dbReference type="CDD" id="cd12313">
    <property type="entry name" value="RRM1_RRM2_RBM5_like"/>
    <property type="match status" value="1"/>
</dbReference>
<evidence type="ECO:0000256" key="6">
    <source>
        <dbReference type="ARBA" id="ARBA00022884"/>
    </source>
</evidence>
<feature type="region of interest" description="Disordered" evidence="10">
    <location>
        <begin position="580"/>
        <end position="604"/>
    </location>
</feature>
<comment type="caution">
    <text evidence="14">The sequence shown here is derived from an EMBL/GenBank/DDBJ whole genome shotgun (WGS) entry which is preliminary data.</text>
</comment>
<evidence type="ECO:0000259" key="13">
    <source>
        <dbReference type="PROSITE" id="PS50199"/>
    </source>
</evidence>
<dbReference type="InterPro" id="IPR036443">
    <property type="entry name" value="Znf_RanBP2_sf"/>
</dbReference>
<evidence type="ECO:0000256" key="9">
    <source>
        <dbReference type="PROSITE-ProRule" id="PRU00322"/>
    </source>
</evidence>
<feature type="domain" description="RRM" evidence="11">
    <location>
        <begin position="304"/>
        <end position="384"/>
    </location>
</feature>
<feature type="compositionally biased region" description="Basic and acidic residues" evidence="10">
    <location>
        <begin position="101"/>
        <end position="128"/>
    </location>
</feature>
<protein>
    <recommendedName>
        <fullName evidence="16">SUPPRESSOR OF ABI3-5</fullName>
    </recommendedName>
</protein>
<dbReference type="OrthoDB" id="439808at2759"/>
<dbReference type="AlphaFoldDB" id="A0A811N8Z4"/>
<feature type="region of interest" description="Disordered" evidence="10">
    <location>
        <begin position="177"/>
        <end position="279"/>
    </location>
</feature>
<keyword evidence="15" id="KW-1185">Reference proteome</keyword>
<feature type="compositionally biased region" description="Basic and acidic residues" evidence="10">
    <location>
        <begin position="758"/>
        <end position="771"/>
    </location>
</feature>
<dbReference type="Proteomes" id="UP000604825">
    <property type="component" value="Unassembled WGS sequence"/>
</dbReference>
<gene>
    <name evidence="14" type="ORF">NCGR_LOCUS13697</name>
</gene>
<dbReference type="PANTHER" id="PTHR13948">
    <property type="entry name" value="RNA-BINDING PROTEIN"/>
    <property type="match status" value="1"/>
</dbReference>
<dbReference type="Pfam" id="PF01585">
    <property type="entry name" value="G-patch"/>
    <property type="match status" value="1"/>
</dbReference>
<dbReference type="SMART" id="SM00443">
    <property type="entry name" value="G_patch"/>
    <property type="match status" value="1"/>
</dbReference>
<feature type="compositionally biased region" description="Polar residues" evidence="10">
    <location>
        <begin position="590"/>
        <end position="604"/>
    </location>
</feature>
<feature type="domain" description="RRM" evidence="11">
    <location>
        <begin position="465"/>
        <end position="545"/>
    </location>
</feature>
<evidence type="ECO:0000313" key="15">
    <source>
        <dbReference type="Proteomes" id="UP000604825"/>
    </source>
</evidence>
<dbReference type="InterPro" id="IPR041591">
    <property type="entry name" value="OCRE"/>
</dbReference>
<evidence type="ECO:0000256" key="2">
    <source>
        <dbReference type="ARBA" id="ARBA00022723"/>
    </source>
</evidence>
<dbReference type="InterPro" id="IPR001876">
    <property type="entry name" value="Znf_RanBP2"/>
</dbReference>
<feature type="region of interest" description="Disordered" evidence="10">
    <location>
        <begin position="924"/>
        <end position="963"/>
    </location>
</feature>
<dbReference type="GO" id="GO:0003723">
    <property type="term" value="F:RNA binding"/>
    <property type="evidence" value="ECO:0007669"/>
    <property type="project" value="UniProtKB-UniRule"/>
</dbReference>
<dbReference type="SUPFAM" id="SSF54928">
    <property type="entry name" value="RNA-binding domain, RBD"/>
    <property type="match status" value="2"/>
</dbReference>
<feature type="region of interest" description="Disordered" evidence="10">
    <location>
        <begin position="40"/>
        <end position="128"/>
    </location>
</feature>
<dbReference type="InterPro" id="IPR000504">
    <property type="entry name" value="RRM_dom"/>
</dbReference>
<dbReference type="EMBL" id="CAJGYO010000003">
    <property type="protein sequence ID" value="CAD6220124.1"/>
    <property type="molecule type" value="Genomic_DNA"/>
</dbReference>
<keyword evidence="3" id="KW-0677">Repeat</keyword>
<dbReference type="PROSITE" id="PS50102">
    <property type="entry name" value="RRM"/>
    <property type="match status" value="2"/>
</dbReference>
<organism evidence="14 15">
    <name type="scientific">Miscanthus lutarioriparius</name>
    <dbReference type="NCBI Taxonomy" id="422564"/>
    <lineage>
        <taxon>Eukaryota</taxon>
        <taxon>Viridiplantae</taxon>
        <taxon>Streptophyta</taxon>
        <taxon>Embryophyta</taxon>
        <taxon>Tracheophyta</taxon>
        <taxon>Spermatophyta</taxon>
        <taxon>Magnoliopsida</taxon>
        <taxon>Liliopsida</taxon>
        <taxon>Poales</taxon>
        <taxon>Poaceae</taxon>
        <taxon>PACMAD clade</taxon>
        <taxon>Panicoideae</taxon>
        <taxon>Andropogonodae</taxon>
        <taxon>Andropogoneae</taxon>
        <taxon>Saccharinae</taxon>
        <taxon>Miscanthus</taxon>
    </lineage>
</organism>
<feature type="domain" description="G-patch" evidence="12">
    <location>
        <begin position="980"/>
        <end position="1026"/>
    </location>
</feature>
<feature type="compositionally biased region" description="Basic and acidic residues" evidence="10">
    <location>
        <begin position="177"/>
        <end position="199"/>
    </location>
</feature>
<evidence type="ECO:0000256" key="3">
    <source>
        <dbReference type="ARBA" id="ARBA00022737"/>
    </source>
</evidence>
<proteinExistence type="predicted"/>
<dbReference type="InterPro" id="IPR012677">
    <property type="entry name" value="Nucleotide-bd_a/b_plait_sf"/>
</dbReference>
<keyword evidence="6 8" id="KW-0694">RNA-binding</keyword>
<keyword evidence="2" id="KW-0479">Metal-binding</keyword>
<evidence type="ECO:0000313" key="14">
    <source>
        <dbReference type="EMBL" id="CAD6220124.1"/>
    </source>
</evidence>
<feature type="compositionally biased region" description="Polar residues" evidence="10">
    <location>
        <begin position="666"/>
        <end position="677"/>
    </location>
</feature>
<reference evidence="14" key="1">
    <citation type="submission" date="2020-10" db="EMBL/GenBank/DDBJ databases">
        <authorList>
            <person name="Han B."/>
            <person name="Lu T."/>
            <person name="Zhao Q."/>
            <person name="Huang X."/>
            <person name="Zhao Y."/>
        </authorList>
    </citation>
    <scope>NUCLEOTIDE SEQUENCE</scope>
</reference>
<evidence type="ECO:0000256" key="4">
    <source>
        <dbReference type="ARBA" id="ARBA00022771"/>
    </source>
</evidence>
<keyword evidence="4 9" id="KW-0863">Zinc-finger</keyword>
<feature type="region of interest" description="Disordered" evidence="10">
    <location>
        <begin position="887"/>
        <end position="912"/>
    </location>
</feature>
<evidence type="ECO:0000259" key="11">
    <source>
        <dbReference type="PROSITE" id="PS50102"/>
    </source>
</evidence>
<evidence type="ECO:0000259" key="12">
    <source>
        <dbReference type="PROSITE" id="PS50174"/>
    </source>
</evidence>
<evidence type="ECO:0000256" key="5">
    <source>
        <dbReference type="ARBA" id="ARBA00022833"/>
    </source>
</evidence>
<accession>A0A811N8Z4</accession>
<feature type="region of interest" description="Disordered" evidence="10">
    <location>
        <begin position="656"/>
        <end position="677"/>
    </location>
</feature>
<dbReference type="Gene3D" id="3.30.70.330">
    <property type="match status" value="2"/>
</dbReference>
<keyword evidence="7" id="KW-0539">Nucleus</keyword>
<dbReference type="CDD" id="cd16166">
    <property type="entry name" value="OCRE_SUA_like"/>
    <property type="match status" value="1"/>
</dbReference>
<dbReference type="GO" id="GO:0008270">
    <property type="term" value="F:zinc ion binding"/>
    <property type="evidence" value="ECO:0007669"/>
    <property type="project" value="UniProtKB-KW"/>
</dbReference>
<dbReference type="Pfam" id="PF00076">
    <property type="entry name" value="RRM_1"/>
    <property type="match status" value="2"/>
</dbReference>
<dbReference type="GO" id="GO:0005634">
    <property type="term" value="C:nucleus"/>
    <property type="evidence" value="ECO:0007669"/>
    <property type="project" value="UniProtKB-SubCell"/>
</dbReference>
<keyword evidence="5" id="KW-0862">Zinc</keyword>
<name>A0A811N8Z4_9POAL</name>
<evidence type="ECO:0000256" key="10">
    <source>
        <dbReference type="SAM" id="MobiDB-lite"/>
    </source>
</evidence>
<feature type="compositionally biased region" description="Basic and acidic residues" evidence="10">
    <location>
        <begin position="60"/>
        <end position="71"/>
    </location>
</feature>
<dbReference type="InterPro" id="IPR000467">
    <property type="entry name" value="G_patch_dom"/>
</dbReference>
<dbReference type="PANTHER" id="PTHR13948:SF3">
    <property type="entry name" value="FI21118P1"/>
    <property type="match status" value="1"/>
</dbReference>
<evidence type="ECO:0000256" key="7">
    <source>
        <dbReference type="ARBA" id="ARBA00023242"/>
    </source>
</evidence>
<feature type="domain" description="RanBP2-type" evidence="13">
    <location>
        <begin position="407"/>
        <end position="440"/>
    </location>
</feature>
<feature type="compositionally biased region" description="Polar residues" evidence="10">
    <location>
        <begin position="773"/>
        <end position="792"/>
    </location>
</feature>
<evidence type="ECO:0008006" key="16">
    <source>
        <dbReference type="Google" id="ProtNLM"/>
    </source>
</evidence>
<dbReference type="Pfam" id="PF17780">
    <property type="entry name" value="OCRE"/>
    <property type="match status" value="1"/>
</dbReference>
<feature type="region of interest" description="Disordered" evidence="10">
    <location>
        <begin position="758"/>
        <end position="792"/>
    </location>
</feature>
<evidence type="ECO:0000256" key="8">
    <source>
        <dbReference type="PROSITE-ProRule" id="PRU00176"/>
    </source>
</evidence>
<dbReference type="PROSITE" id="PS01358">
    <property type="entry name" value="ZF_RANBP2_1"/>
    <property type="match status" value="1"/>
</dbReference>
<dbReference type="GO" id="GO:0000398">
    <property type="term" value="P:mRNA splicing, via spliceosome"/>
    <property type="evidence" value="ECO:0007669"/>
    <property type="project" value="TreeGrafter"/>
</dbReference>
<comment type="subcellular location">
    <subcellularLocation>
        <location evidence="1">Nucleus</location>
    </subcellularLocation>
</comment>
<dbReference type="InterPro" id="IPR035623">
    <property type="entry name" value="SUA-like_OCRE"/>
</dbReference>
<dbReference type="SUPFAM" id="SSF90209">
    <property type="entry name" value="Ran binding protein zinc finger-like"/>
    <property type="match status" value="1"/>
</dbReference>
<dbReference type="PROSITE" id="PS50174">
    <property type="entry name" value="G_PATCH"/>
    <property type="match status" value="1"/>
</dbReference>
<feature type="region of interest" description="Disordered" evidence="10">
    <location>
        <begin position="1017"/>
        <end position="1037"/>
    </location>
</feature>
<evidence type="ECO:0000256" key="1">
    <source>
        <dbReference type="ARBA" id="ARBA00004123"/>
    </source>
</evidence>
<dbReference type="SMART" id="SM00547">
    <property type="entry name" value="ZnF_RBZ"/>
    <property type="match status" value="1"/>
</dbReference>
<feature type="compositionally biased region" description="Basic residues" evidence="10">
    <location>
        <begin position="257"/>
        <end position="271"/>
    </location>
</feature>